<dbReference type="Gene3D" id="2.40.10.220">
    <property type="entry name" value="predicted glycosyltransferase like domains"/>
    <property type="match status" value="1"/>
</dbReference>
<dbReference type="EMBL" id="JAHKKG010000013">
    <property type="protein sequence ID" value="MBU2669165.1"/>
    <property type="molecule type" value="Genomic_DNA"/>
</dbReference>
<feature type="coiled-coil region" evidence="3">
    <location>
        <begin position="251"/>
        <end position="278"/>
    </location>
</feature>
<keyword evidence="3" id="KW-0175">Coiled coil</keyword>
<dbReference type="PROSITE" id="PS50111">
    <property type="entry name" value="CHEMOTAXIS_TRANSDUC_2"/>
    <property type="match status" value="1"/>
</dbReference>
<keyword evidence="1 2" id="KW-0807">Transducer</keyword>
<dbReference type="SUPFAM" id="SSF141371">
    <property type="entry name" value="PilZ domain-like"/>
    <property type="match status" value="1"/>
</dbReference>
<dbReference type="SUPFAM" id="SSF58104">
    <property type="entry name" value="Methyl-accepting chemotaxis protein (MCP) signaling domain"/>
    <property type="match status" value="1"/>
</dbReference>
<accession>A0ABS5Z428</accession>
<dbReference type="Gene3D" id="1.10.287.950">
    <property type="entry name" value="Methyl-accepting chemotaxis protein"/>
    <property type="match status" value="1"/>
</dbReference>
<dbReference type="Proteomes" id="UP001519654">
    <property type="component" value="Unassembled WGS sequence"/>
</dbReference>
<dbReference type="Pfam" id="PF00015">
    <property type="entry name" value="MCPsignal"/>
    <property type="match status" value="1"/>
</dbReference>
<evidence type="ECO:0000256" key="1">
    <source>
        <dbReference type="ARBA" id="ARBA00023224"/>
    </source>
</evidence>
<evidence type="ECO:0000256" key="3">
    <source>
        <dbReference type="SAM" id="Coils"/>
    </source>
</evidence>
<proteinExistence type="predicted"/>
<name>A0ABS5Z428_9ACTN</name>
<dbReference type="SMART" id="SM00283">
    <property type="entry name" value="MA"/>
    <property type="match status" value="1"/>
</dbReference>
<organism evidence="5 6">
    <name type="scientific">Paractinoplanes bogorensis</name>
    <dbReference type="NCBI Taxonomy" id="1610840"/>
    <lineage>
        <taxon>Bacteria</taxon>
        <taxon>Bacillati</taxon>
        <taxon>Actinomycetota</taxon>
        <taxon>Actinomycetes</taxon>
        <taxon>Micromonosporales</taxon>
        <taxon>Micromonosporaceae</taxon>
        <taxon>Paractinoplanes</taxon>
    </lineage>
</organism>
<dbReference type="PANTHER" id="PTHR32089:SF112">
    <property type="entry name" value="LYSOZYME-LIKE PROTEIN-RELATED"/>
    <property type="match status" value="1"/>
</dbReference>
<dbReference type="InterPro" id="IPR009875">
    <property type="entry name" value="PilZ_domain"/>
</dbReference>
<gene>
    <name evidence="5" type="ORF">KOI35_37195</name>
</gene>
<keyword evidence="6" id="KW-1185">Reference proteome</keyword>
<dbReference type="InterPro" id="IPR004089">
    <property type="entry name" value="MCPsignal_dom"/>
</dbReference>
<feature type="domain" description="Methyl-accepting transducer" evidence="4">
    <location>
        <begin position="88"/>
        <end position="283"/>
    </location>
</feature>
<evidence type="ECO:0000313" key="6">
    <source>
        <dbReference type="Proteomes" id="UP001519654"/>
    </source>
</evidence>
<evidence type="ECO:0000313" key="5">
    <source>
        <dbReference type="EMBL" id="MBU2669165.1"/>
    </source>
</evidence>
<dbReference type="PANTHER" id="PTHR32089">
    <property type="entry name" value="METHYL-ACCEPTING CHEMOTAXIS PROTEIN MCPB"/>
    <property type="match status" value="1"/>
</dbReference>
<protein>
    <submittedName>
        <fullName evidence="5">PilZ domain-containing protein</fullName>
    </submittedName>
</protein>
<comment type="caution">
    <text evidence="5">The sequence shown here is derived from an EMBL/GenBank/DDBJ whole genome shotgun (WGS) entry which is preliminary data.</text>
</comment>
<evidence type="ECO:0000259" key="4">
    <source>
        <dbReference type="PROSITE" id="PS50111"/>
    </source>
</evidence>
<dbReference type="Pfam" id="PF07238">
    <property type="entry name" value="PilZ"/>
    <property type="match status" value="1"/>
</dbReference>
<sequence length="375" mass="39275">MVAAVTVLWVLAVVAAAVVAYALGSRRRPPVAVEPEPAGADWQAELDELRAEREHHLADAQQTQRKVNHQLRRRAREAIDDTGTLIRERLTEVVEQVGAAREAATATRGRVTVTSAAAAEMVRRARSADEAATTLNTSLHQVAGVAGVIREIAAQTRMLALNATIEAARAGAAGKGFAVVANEVKNLANTTAESTEQIAATIAALEADVAAMGATLNAIAGGVGEIEHEMDLLGGIADDQHRTVERLNTTVDATMARIQDLSEVAERLERRRNERMAAAGPVTVRVAGRAAAEGRLVDLSSDGLGCLLPADAAVGVGDRATVEVVMGGATFGVSGDVVRRADREDGRELGLRLTTVDAAARRQIEAYVTSALAAS</sequence>
<reference evidence="5 6" key="1">
    <citation type="submission" date="2021-06" db="EMBL/GenBank/DDBJ databases">
        <title>Actinoplanes lichenicola sp. nov., and Actinoplanes ovalisporus sp. nov., isolated from lichen in Thailand.</title>
        <authorList>
            <person name="Saeng-In P."/>
            <person name="Kanchanasin P."/>
            <person name="Yuki M."/>
            <person name="Kudo T."/>
            <person name="Ohkuma M."/>
            <person name="Phongsopitanun W."/>
            <person name="Tanasupawat S."/>
        </authorList>
    </citation>
    <scope>NUCLEOTIDE SEQUENCE [LARGE SCALE GENOMIC DNA]</scope>
    <source>
        <strain evidence="5 6">NBRC 110975</strain>
    </source>
</reference>
<evidence type="ECO:0000256" key="2">
    <source>
        <dbReference type="PROSITE-ProRule" id="PRU00284"/>
    </source>
</evidence>